<protein>
    <recommendedName>
        <fullName evidence="3">Carboxypeptidase regulatory-like domain-containing protein</fullName>
    </recommendedName>
</protein>
<proteinExistence type="predicted"/>
<sequence length="119" mass="13652">MKNSLLLFVFLFIMACQKDVENITIKGIVFDKYTHKPIKNKIIGIKIECWKYGNSPDESYAEHEIKRIIVGSNGNYSVSFNQGAFVTFDVATDGYGRYINSLYVNNKEETHNIDLIPLH</sequence>
<accession>A0A1M5KK21</accession>
<gene>
    <name evidence="1" type="ORF">SAMN05443549_104345</name>
</gene>
<dbReference type="Gene3D" id="2.60.40.1120">
    <property type="entry name" value="Carboxypeptidase-like, regulatory domain"/>
    <property type="match status" value="1"/>
</dbReference>
<reference evidence="2" key="1">
    <citation type="submission" date="2016-11" db="EMBL/GenBank/DDBJ databases">
        <authorList>
            <person name="Varghese N."/>
            <person name="Submissions S."/>
        </authorList>
    </citation>
    <scope>NUCLEOTIDE SEQUENCE [LARGE SCALE GENOMIC DNA]</scope>
    <source>
        <strain evidence="2">DSM 19978</strain>
    </source>
</reference>
<name>A0A1M5KK21_9FLAO</name>
<evidence type="ECO:0000313" key="1">
    <source>
        <dbReference type="EMBL" id="SHG53078.1"/>
    </source>
</evidence>
<dbReference type="STRING" id="468056.SAMN05443549_104345"/>
<dbReference type="AlphaFoldDB" id="A0A1M5KK21"/>
<dbReference type="Proteomes" id="UP000184516">
    <property type="component" value="Unassembled WGS sequence"/>
</dbReference>
<dbReference type="RefSeq" id="WP_073370739.1">
    <property type="nucleotide sequence ID" value="NZ_FQWB01000004.1"/>
</dbReference>
<organism evidence="1 2">
    <name type="scientific">Flavobacterium fluvii</name>
    <dbReference type="NCBI Taxonomy" id="468056"/>
    <lineage>
        <taxon>Bacteria</taxon>
        <taxon>Pseudomonadati</taxon>
        <taxon>Bacteroidota</taxon>
        <taxon>Flavobacteriia</taxon>
        <taxon>Flavobacteriales</taxon>
        <taxon>Flavobacteriaceae</taxon>
        <taxon>Flavobacterium</taxon>
    </lineage>
</organism>
<evidence type="ECO:0008006" key="3">
    <source>
        <dbReference type="Google" id="ProtNLM"/>
    </source>
</evidence>
<dbReference type="OrthoDB" id="1367250at2"/>
<dbReference type="PROSITE" id="PS51257">
    <property type="entry name" value="PROKAR_LIPOPROTEIN"/>
    <property type="match status" value="1"/>
</dbReference>
<keyword evidence="2" id="KW-1185">Reference proteome</keyword>
<evidence type="ECO:0000313" key="2">
    <source>
        <dbReference type="Proteomes" id="UP000184516"/>
    </source>
</evidence>
<dbReference type="EMBL" id="FQWB01000004">
    <property type="protein sequence ID" value="SHG53078.1"/>
    <property type="molecule type" value="Genomic_DNA"/>
</dbReference>